<protein>
    <recommendedName>
        <fullName evidence="2">Heterokaryon incompatibility domain-containing protein</fullName>
    </recommendedName>
</protein>
<evidence type="ECO:0000259" key="2">
    <source>
        <dbReference type="Pfam" id="PF06985"/>
    </source>
</evidence>
<dbReference type="PANTHER" id="PTHR24148:SF73">
    <property type="entry name" value="HET DOMAIN PROTEIN (AFU_ORTHOLOGUE AFUA_8G01020)"/>
    <property type="match status" value="1"/>
</dbReference>
<evidence type="ECO:0000256" key="1">
    <source>
        <dbReference type="SAM" id="MobiDB-lite"/>
    </source>
</evidence>
<evidence type="ECO:0000313" key="5">
    <source>
        <dbReference type="Proteomes" id="UP000271337"/>
    </source>
</evidence>
<organism evidence="3 5">
    <name type="scientific">Hortaea werneckii</name>
    <name type="common">Black yeast</name>
    <name type="synonym">Cladosporium werneckii</name>
    <dbReference type="NCBI Taxonomy" id="91943"/>
    <lineage>
        <taxon>Eukaryota</taxon>
        <taxon>Fungi</taxon>
        <taxon>Dikarya</taxon>
        <taxon>Ascomycota</taxon>
        <taxon>Pezizomycotina</taxon>
        <taxon>Dothideomycetes</taxon>
        <taxon>Dothideomycetidae</taxon>
        <taxon>Mycosphaerellales</taxon>
        <taxon>Teratosphaeriaceae</taxon>
        <taxon>Hortaea</taxon>
    </lineage>
</organism>
<name>A0A3M6ZRF8_HORWE</name>
<evidence type="ECO:0000313" key="3">
    <source>
        <dbReference type="EMBL" id="RMY17884.1"/>
    </source>
</evidence>
<comment type="caution">
    <text evidence="3">The sequence shown here is derived from an EMBL/GenBank/DDBJ whole genome shotgun (WGS) entry which is preliminary data.</text>
</comment>
<gene>
    <name evidence="4" type="ORF">D0866_05832</name>
    <name evidence="3" type="ORF">D0867_05714</name>
</gene>
<proteinExistence type="predicted"/>
<dbReference type="Proteomes" id="UP000271337">
    <property type="component" value="Unassembled WGS sequence"/>
</dbReference>
<dbReference type="InterPro" id="IPR010730">
    <property type="entry name" value="HET"/>
</dbReference>
<evidence type="ECO:0000313" key="4">
    <source>
        <dbReference type="EMBL" id="RMY33568.1"/>
    </source>
</evidence>
<dbReference type="InterPro" id="IPR052895">
    <property type="entry name" value="HetReg/Transcr_Mod"/>
</dbReference>
<dbReference type="PANTHER" id="PTHR24148">
    <property type="entry name" value="ANKYRIN REPEAT DOMAIN-CONTAINING PROTEIN 39 HOMOLOG-RELATED"/>
    <property type="match status" value="1"/>
</dbReference>
<dbReference type="OrthoDB" id="3553147at2759"/>
<reference evidence="5 6" key="1">
    <citation type="journal article" date="2018" name="BMC Genomics">
        <title>Genomic evidence for intraspecific hybridization in a clonal and extremely halotolerant yeast.</title>
        <authorList>
            <person name="Gostincar C."/>
            <person name="Stajich J.E."/>
            <person name="Zupancic J."/>
            <person name="Zalar P."/>
            <person name="Gunde-Cimerman N."/>
        </authorList>
    </citation>
    <scope>NUCLEOTIDE SEQUENCE [LARGE SCALE GENOMIC DNA]</scope>
    <source>
        <strain evidence="4 6">EXF-6651</strain>
        <strain evidence="3 5">EXF-6669</strain>
    </source>
</reference>
<dbReference type="VEuPathDB" id="FungiDB:BTJ68_05932"/>
<dbReference type="AlphaFoldDB" id="A0A3M6ZRF8"/>
<feature type="region of interest" description="Disordered" evidence="1">
    <location>
        <begin position="452"/>
        <end position="476"/>
    </location>
</feature>
<evidence type="ECO:0000313" key="6">
    <source>
        <dbReference type="Proteomes" id="UP000276864"/>
    </source>
</evidence>
<accession>A0A3M6ZRF8</accession>
<dbReference type="Pfam" id="PF06985">
    <property type="entry name" value="HET"/>
    <property type="match status" value="1"/>
</dbReference>
<dbReference type="EMBL" id="QWIM01000530">
    <property type="protein sequence ID" value="RMY33568.1"/>
    <property type="molecule type" value="Genomic_DNA"/>
</dbReference>
<dbReference type="Proteomes" id="UP000276864">
    <property type="component" value="Unassembled WGS sequence"/>
</dbReference>
<feature type="domain" description="Heterokaryon incompatibility" evidence="2">
    <location>
        <begin position="73"/>
        <end position="233"/>
    </location>
</feature>
<dbReference type="EMBL" id="QWIL01000523">
    <property type="protein sequence ID" value="RMY17884.1"/>
    <property type="molecule type" value="Genomic_DNA"/>
</dbReference>
<sequence length="476" mass="54397">MLDLRLMDLVLSPRIQMAHSGADYGNGTFMHEALPDPATHFRLMKLCYSASEEDEQEVHIELSAFAIDNAPPYAAISYTWGDQTDRTDIFINGLAHRVGLNSWYALLQIKYHHKECFLWMDAICINQADAQEKGLQVELMGSIYRNALRVNICIGPHAGDSEFLVERVRWYAQLSPEALNQETIASDTEEVDKITSRKDLLRMLPKEKTARMRASMRTFSLRPYFSRLWIIQEISLAENRSFYCGSSLLSWRDLFSFHNDMLRLQWESDDQDLLPSIFFEFLLDPPEIDRYQGLVERVVQWSDFQCSDPCLLIRATDDPRLFAIIGQAICDPRITLCRSAEEFDDCDVCDVSSLYHYRKGGLYKQDGFYKGHSWILHFDPEDLAVLLSQDRHHADIPGTMERPPVLETSILSSEALNRLQTGVLVTPGSSFVFYNGTTEALARLHAAIASARENGKESEIGETSQSKFGQTRRHSL</sequence>